<gene>
    <name evidence="1" type="ORF">GCM10011491_23470</name>
</gene>
<dbReference type="RefSeq" id="WP_188824356.1">
    <property type="nucleotide sequence ID" value="NZ_BMHH01000008.1"/>
</dbReference>
<keyword evidence="2" id="KW-1185">Reference proteome</keyword>
<dbReference type="AlphaFoldDB" id="A0A916WG43"/>
<organism evidence="1 2">
    <name type="scientific">Brucella endophytica</name>
    <dbReference type="NCBI Taxonomy" id="1963359"/>
    <lineage>
        <taxon>Bacteria</taxon>
        <taxon>Pseudomonadati</taxon>
        <taxon>Pseudomonadota</taxon>
        <taxon>Alphaproteobacteria</taxon>
        <taxon>Hyphomicrobiales</taxon>
        <taxon>Brucellaceae</taxon>
        <taxon>Brucella/Ochrobactrum group</taxon>
        <taxon>Brucella</taxon>
    </lineage>
</organism>
<evidence type="ECO:0000313" key="2">
    <source>
        <dbReference type="Proteomes" id="UP000646478"/>
    </source>
</evidence>
<reference evidence="1" key="1">
    <citation type="journal article" date="2014" name="Int. J. Syst. Evol. Microbiol.">
        <title>Complete genome sequence of Corynebacterium casei LMG S-19264T (=DSM 44701T), isolated from a smear-ripened cheese.</title>
        <authorList>
            <consortium name="US DOE Joint Genome Institute (JGI-PGF)"/>
            <person name="Walter F."/>
            <person name="Albersmeier A."/>
            <person name="Kalinowski J."/>
            <person name="Ruckert C."/>
        </authorList>
    </citation>
    <scope>NUCLEOTIDE SEQUENCE</scope>
    <source>
        <strain evidence="1">CGMCC 1.15082</strain>
    </source>
</reference>
<dbReference type="Proteomes" id="UP000646478">
    <property type="component" value="Unassembled WGS sequence"/>
</dbReference>
<reference evidence="1" key="2">
    <citation type="submission" date="2020-09" db="EMBL/GenBank/DDBJ databases">
        <authorList>
            <person name="Sun Q."/>
            <person name="Zhou Y."/>
        </authorList>
    </citation>
    <scope>NUCLEOTIDE SEQUENCE</scope>
    <source>
        <strain evidence="1">CGMCC 1.15082</strain>
    </source>
</reference>
<dbReference type="EMBL" id="BMHH01000008">
    <property type="protein sequence ID" value="GGA94503.1"/>
    <property type="molecule type" value="Genomic_DNA"/>
</dbReference>
<evidence type="ECO:0000313" key="1">
    <source>
        <dbReference type="EMBL" id="GGA94503.1"/>
    </source>
</evidence>
<accession>A0A916WG43</accession>
<sequence length="54" mass="5787">MSPRIISANPACTIGKISEVAVRDTIHDRPIGNDTALANPACLEVYRNLPALRA</sequence>
<protein>
    <submittedName>
        <fullName evidence="1">Uncharacterized protein</fullName>
    </submittedName>
</protein>
<proteinExistence type="predicted"/>
<name>A0A916WG43_9HYPH</name>
<comment type="caution">
    <text evidence="1">The sequence shown here is derived from an EMBL/GenBank/DDBJ whole genome shotgun (WGS) entry which is preliminary data.</text>
</comment>